<proteinExistence type="predicted"/>
<organism evidence="1 2">
    <name type="scientific">Clonostachys rosea f. rosea IK726</name>
    <dbReference type="NCBI Taxonomy" id="1349383"/>
    <lineage>
        <taxon>Eukaryota</taxon>
        <taxon>Fungi</taxon>
        <taxon>Dikarya</taxon>
        <taxon>Ascomycota</taxon>
        <taxon>Pezizomycotina</taxon>
        <taxon>Sordariomycetes</taxon>
        <taxon>Hypocreomycetidae</taxon>
        <taxon>Hypocreales</taxon>
        <taxon>Bionectriaceae</taxon>
        <taxon>Clonostachys</taxon>
    </lineage>
</organism>
<keyword evidence="2" id="KW-1185">Reference proteome</keyword>
<comment type="caution">
    <text evidence="1">The sequence shown here is derived from an EMBL/GenBank/DDBJ whole genome shotgun (WGS) entry which is preliminary data.</text>
</comment>
<sequence>MDVSKMEGLDDFEKSLAAEQAERDRDGERRERKHRHRRHRDEENDQADRDRNRDRDRDRDRDGHRSSRRSHHHHHSGESDRRREERDKDGHRHSRHRRERDHDDDEHRHKRSRREHHYEEEGDRRHHEDRHSHKTSDPKEDLPIPDEEKPLSENAVDVPKSSAARDSWMVAPSAIDIDYKHRPKQRTPPPKSPPRPQRVVHARELNKHLNDEEFLDAKLAPGKKERTVDYKFGDEGSAWRMAKLRNTFAAAEEDGKAVEDVARERYGSLEDFDDAREEKEELERRRLYGADYDLKEKPTGHLYQSRVRDIRKGETPLGQQKPTQGTIIPDEVPAAAQAIDQTALNRLRAQMMKAKLRRAPNAAQLEEEYQRAAAAFASNGPPEAVVVGAMESRLLAGTRGEVKAVTTRRGRERGNVEENEDMTIEDMVREERRTKGQAGGEALRQAERIAKDVKYTDDLDYMDDNAAKLAKRVHKNETNLKNMAISELQKVNRILDSCPLCHHEDKGRPPIAPVVSLATRSFLTLPTDPEVSPGGAIIVPLTHRKNLLECDDDEWEELRNFMKSLTRMYHAQGRDVVFYENAAAPHQHRHAALAAVPIPYEEGAMAPAHFREAFLSSDAEWSQHRPVIDTQKAAEAGGMGRSAFRRSIAKEMPYFHVWFTLDGGLGHIVEDGGGKWPKGDIFAREVIAGIVGAEPHIAKKQGRWVAGGEGARVERFTKDWRKYDWTRVLGQ</sequence>
<reference evidence="1" key="1">
    <citation type="submission" date="2020-04" db="EMBL/GenBank/DDBJ databases">
        <authorList>
            <person name="Broberg M."/>
        </authorList>
    </citation>
    <scope>NUCLEOTIDE SEQUENCE</scope>
</reference>
<dbReference type="Proteomes" id="UP000836387">
    <property type="component" value="Unassembled WGS sequence"/>
</dbReference>
<accession>A0ACA9U6D8</accession>
<name>A0ACA9U6D8_BIOOC</name>
<dbReference type="EMBL" id="CADEHS020000052">
    <property type="protein sequence ID" value="CAG9948830.1"/>
    <property type="molecule type" value="Genomic_DNA"/>
</dbReference>
<reference evidence="1" key="2">
    <citation type="submission" date="2021-10" db="EMBL/GenBank/DDBJ databases">
        <authorList>
            <person name="Piombo E."/>
        </authorList>
    </citation>
    <scope>NUCLEOTIDE SEQUENCE</scope>
</reference>
<evidence type="ECO:0000313" key="2">
    <source>
        <dbReference type="Proteomes" id="UP000836387"/>
    </source>
</evidence>
<gene>
    <name evidence="1" type="ORF">CRV2_00015929</name>
</gene>
<protein>
    <submittedName>
        <fullName evidence="1">Uncharacterized protein</fullName>
    </submittedName>
</protein>
<evidence type="ECO:0000313" key="1">
    <source>
        <dbReference type="EMBL" id="CAG9948830.1"/>
    </source>
</evidence>